<evidence type="ECO:0000256" key="2">
    <source>
        <dbReference type="ARBA" id="ARBA00022737"/>
    </source>
</evidence>
<dbReference type="OrthoDB" id="114727at2759"/>
<evidence type="ECO:0000256" key="1">
    <source>
        <dbReference type="ARBA" id="ARBA00022723"/>
    </source>
</evidence>
<proteinExistence type="predicted"/>
<accession>A0A9P0GP15</accession>
<keyword evidence="2" id="KW-0677">Repeat</keyword>
<keyword evidence="7" id="KW-1185">Reference proteome</keyword>
<dbReference type="Gene3D" id="1.10.238.10">
    <property type="entry name" value="EF-hand"/>
    <property type="match status" value="2"/>
</dbReference>
<dbReference type="AlphaFoldDB" id="A0A9P0GP15"/>
<keyword evidence="4" id="KW-0460">Magnesium</keyword>
<name>A0A9P0GP15_PHACE</name>
<dbReference type="FunFam" id="1.10.238.10:FF:000079">
    <property type="entry name" value="Calcium and integrin-binding family member 2"/>
    <property type="match status" value="1"/>
</dbReference>
<gene>
    <name evidence="6" type="ORF">PHAECO_LOCUS4279</name>
</gene>
<reference evidence="6" key="1">
    <citation type="submission" date="2022-01" db="EMBL/GenBank/DDBJ databases">
        <authorList>
            <person name="King R."/>
        </authorList>
    </citation>
    <scope>NUCLEOTIDE SEQUENCE</scope>
</reference>
<evidence type="ECO:0000256" key="3">
    <source>
        <dbReference type="ARBA" id="ARBA00022837"/>
    </source>
</evidence>
<dbReference type="SMART" id="SM00054">
    <property type="entry name" value="EFh"/>
    <property type="match status" value="3"/>
</dbReference>
<dbReference type="PANTHER" id="PTHR45791:SF6">
    <property type="entry name" value="CALCIUM AND INTEGRIN BINDING FAMILY MEMBER 2"/>
    <property type="match status" value="1"/>
</dbReference>
<dbReference type="Pfam" id="PF13499">
    <property type="entry name" value="EF-hand_7"/>
    <property type="match status" value="1"/>
</dbReference>
<protein>
    <recommendedName>
        <fullName evidence="5">EF-hand domain-containing protein</fullName>
    </recommendedName>
</protein>
<dbReference type="InterPro" id="IPR051433">
    <property type="entry name" value="CIBP"/>
</dbReference>
<evidence type="ECO:0000256" key="4">
    <source>
        <dbReference type="ARBA" id="ARBA00022842"/>
    </source>
</evidence>
<reference evidence="6" key="2">
    <citation type="submission" date="2022-10" db="EMBL/GenBank/DDBJ databases">
        <authorList>
            <consortium name="ENA_rothamsted_submissions"/>
            <consortium name="culmorum"/>
            <person name="King R."/>
        </authorList>
    </citation>
    <scope>NUCLEOTIDE SEQUENCE</scope>
</reference>
<feature type="domain" description="EF-hand" evidence="5">
    <location>
        <begin position="110"/>
        <end position="138"/>
    </location>
</feature>
<dbReference type="InterPro" id="IPR002048">
    <property type="entry name" value="EF_hand_dom"/>
</dbReference>
<evidence type="ECO:0000313" key="7">
    <source>
        <dbReference type="Proteomes" id="UP001153737"/>
    </source>
</evidence>
<dbReference type="GO" id="GO:0055074">
    <property type="term" value="P:calcium ion homeostasis"/>
    <property type="evidence" value="ECO:0007669"/>
    <property type="project" value="TreeGrafter"/>
</dbReference>
<organism evidence="6 7">
    <name type="scientific">Phaedon cochleariae</name>
    <name type="common">Mustard beetle</name>
    <dbReference type="NCBI Taxonomy" id="80249"/>
    <lineage>
        <taxon>Eukaryota</taxon>
        <taxon>Metazoa</taxon>
        <taxon>Ecdysozoa</taxon>
        <taxon>Arthropoda</taxon>
        <taxon>Hexapoda</taxon>
        <taxon>Insecta</taxon>
        <taxon>Pterygota</taxon>
        <taxon>Neoptera</taxon>
        <taxon>Endopterygota</taxon>
        <taxon>Coleoptera</taxon>
        <taxon>Polyphaga</taxon>
        <taxon>Cucujiformia</taxon>
        <taxon>Chrysomeloidea</taxon>
        <taxon>Chrysomelidae</taxon>
        <taxon>Chrysomelinae</taxon>
        <taxon>Chrysomelini</taxon>
        <taxon>Phaedon</taxon>
    </lineage>
</organism>
<dbReference type="PROSITE" id="PS00018">
    <property type="entry name" value="EF_HAND_1"/>
    <property type="match status" value="2"/>
</dbReference>
<dbReference type="InterPro" id="IPR011992">
    <property type="entry name" value="EF-hand-dom_pair"/>
</dbReference>
<evidence type="ECO:0000313" key="6">
    <source>
        <dbReference type="EMBL" id="CAH1153731.1"/>
    </source>
</evidence>
<dbReference type="GO" id="GO:0005509">
    <property type="term" value="F:calcium ion binding"/>
    <property type="evidence" value="ECO:0007669"/>
    <property type="project" value="InterPro"/>
</dbReference>
<feature type="domain" description="EF-hand" evidence="5">
    <location>
        <begin position="153"/>
        <end position="181"/>
    </location>
</feature>
<keyword evidence="3" id="KW-0106">Calcium</keyword>
<dbReference type="CDD" id="cd00051">
    <property type="entry name" value="EFh"/>
    <property type="match status" value="1"/>
</dbReference>
<dbReference type="InterPro" id="IPR018247">
    <property type="entry name" value="EF_Hand_1_Ca_BS"/>
</dbReference>
<dbReference type="GO" id="GO:0000287">
    <property type="term" value="F:magnesium ion binding"/>
    <property type="evidence" value="ECO:0007669"/>
    <property type="project" value="TreeGrafter"/>
</dbReference>
<dbReference type="Proteomes" id="UP001153737">
    <property type="component" value="Chromosome 14"/>
</dbReference>
<keyword evidence="1" id="KW-0479">Metal-binding</keyword>
<dbReference type="EMBL" id="OU896720">
    <property type="protein sequence ID" value="CAH1153731.1"/>
    <property type="molecule type" value="Genomic_DNA"/>
</dbReference>
<feature type="domain" description="EF-hand" evidence="5">
    <location>
        <begin position="73"/>
        <end position="101"/>
    </location>
</feature>
<sequence>MGNKLVTFTDQQFENYQDCTFFTRKEILRVFKRFREVRPDLVPKQMKKNQAVSVRIPLEDSIEKLPELHENPFKKRICEVFSRDGKGNLSFEDFLDLLSVFSEQAPRDIKVFYAFRIYDFDGDQHIGQEDLDQAVLLLTKHTQELTPEDRQQIVEKVIEEGDVDGDGKLSYMEFEHVILRAPEFLSTFHIRI</sequence>
<dbReference type="PANTHER" id="PTHR45791">
    <property type="entry name" value="CALCIUM AND INTEGRIN BINDING FAMILY MEMBER 2"/>
    <property type="match status" value="1"/>
</dbReference>
<evidence type="ECO:0000259" key="5">
    <source>
        <dbReference type="SMART" id="SM00054"/>
    </source>
</evidence>
<dbReference type="SUPFAM" id="SSF47473">
    <property type="entry name" value="EF-hand"/>
    <property type="match status" value="1"/>
</dbReference>